<gene>
    <name evidence="1" type="ORF">SDC9_49847</name>
</gene>
<reference evidence="1" key="1">
    <citation type="submission" date="2019-08" db="EMBL/GenBank/DDBJ databases">
        <authorList>
            <person name="Kucharzyk K."/>
            <person name="Murdoch R.W."/>
            <person name="Higgins S."/>
            <person name="Loffler F."/>
        </authorList>
    </citation>
    <scope>NUCLEOTIDE SEQUENCE</scope>
</reference>
<name>A0A644WIM0_9ZZZZ</name>
<protein>
    <submittedName>
        <fullName evidence="1">Uncharacterized protein</fullName>
    </submittedName>
</protein>
<organism evidence="1">
    <name type="scientific">bioreactor metagenome</name>
    <dbReference type="NCBI Taxonomy" id="1076179"/>
    <lineage>
        <taxon>unclassified sequences</taxon>
        <taxon>metagenomes</taxon>
        <taxon>ecological metagenomes</taxon>
    </lineage>
</organism>
<sequence>MSVERKGEQIIIHTEKGVQSISPMKTVMNSFDAGAFKAWQDECARKLTANARSASELTGYLMARYDLEPLDLRDDTIQMFLHSFVPRHFGERLRHNPPQFSFDMTDEKLEDWQRETDSQREEIRSILPEQFGIKVHGFHILHTDKNEPLIEADRRQWWERWGNEHCKDAKNCTEPEGYFCFEETVCEGNGSGFGGTALAREAALFLGVTEEDIKNRTNRFLGYASALVEKGQLPPLTDFMNK</sequence>
<accession>A0A644WIM0</accession>
<evidence type="ECO:0000313" key="1">
    <source>
        <dbReference type="EMBL" id="MPM03580.1"/>
    </source>
</evidence>
<dbReference type="EMBL" id="VSSQ01000965">
    <property type="protein sequence ID" value="MPM03580.1"/>
    <property type="molecule type" value="Genomic_DNA"/>
</dbReference>
<proteinExistence type="predicted"/>
<dbReference type="AlphaFoldDB" id="A0A644WIM0"/>
<comment type="caution">
    <text evidence="1">The sequence shown here is derived from an EMBL/GenBank/DDBJ whole genome shotgun (WGS) entry which is preliminary data.</text>
</comment>